<accession>A0AA38HBX9</accession>
<feature type="region of interest" description="Disordered" evidence="3">
    <location>
        <begin position="71"/>
        <end position="91"/>
    </location>
</feature>
<comment type="subcellular location">
    <subcellularLocation>
        <location evidence="2">Peroxisome membrane</location>
    </subcellularLocation>
</comment>
<dbReference type="Proteomes" id="UP001164286">
    <property type="component" value="Unassembled WGS sequence"/>
</dbReference>
<gene>
    <name evidence="4" type="ORF">MKK02DRAFT_43235</name>
</gene>
<sequence length="380" mass="42639">MTAAIRLYEQLLLRNLSAVQSIESGIRNVTWLLPVTTLLSVVSGYHDTLITKRLDPSLSLPPHPFLRSRRKSAYPDHPEIPPRTQPVLPPTSDHNRYTRYWTARSGVYRKAARVLTTLGYVQLLLEMLAKRRGERVRWRLVLVIESIKTLLRLVILRLTGRPVLSHPTPHRDLDISTLPTEILDPPSLDPSDPASEHTPLGTSQAILPLLPPGPALRTHLYPLASSLPEEYLPHPLTVLPEIETAGGYISEVLSSSATLVQVLLLLRAAHQPNSASYRPLSLPTLSRSLPPFLIPLLMRLLARHLREASTSPLQAQHHASQDKRLLVHAFLTGPMWIGYTRPKIQGWVEWFGRWPLIGMVAGLGEGYLPLVDDYVYYTSS</sequence>
<evidence type="ECO:0000313" key="4">
    <source>
        <dbReference type="EMBL" id="KAI9637312.1"/>
    </source>
</evidence>
<name>A0AA38HBX9_9TREE</name>
<comment type="similarity">
    <text evidence="1 2">Belongs to the peroxin-16 family.</text>
</comment>
<organism evidence="4 5">
    <name type="scientific">Dioszegia hungarica</name>
    <dbReference type="NCBI Taxonomy" id="4972"/>
    <lineage>
        <taxon>Eukaryota</taxon>
        <taxon>Fungi</taxon>
        <taxon>Dikarya</taxon>
        <taxon>Basidiomycota</taxon>
        <taxon>Agaricomycotina</taxon>
        <taxon>Tremellomycetes</taxon>
        <taxon>Tremellales</taxon>
        <taxon>Bulleribasidiaceae</taxon>
        <taxon>Dioszegia</taxon>
    </lineage>
</organism>
<dbReference type="GO" id="GO:0005778">
    <property type="term" value="C:peroxisomal membrane"/>
    <property type="evidence" value="ECO:0007669"/>
    <property type="project" value="UniProtKB-SubCell"/>
</dbReference>
<evidence type="ECO:0000256" key="3">
    <source>
        <dbReference type="SAM" id="MobiDB-lite"/>
    </source>
</evidence>
<dbReference type="GeneID" id="77731539"/>
<protein>
    <recommendedName>
        <fullName evidence="2">Peroxisomal membrane protein PEX16</fullName>
    </recommendedName>
</protein>
<dbReference type="PANTHER" id="PTHR13299">
    <property type="entry name" value="PEROXISOMAL MEMBRANE PROTEIN PEX16"/>
    <property type="match status" value="1"/>
</dbReference>
<keyword evidence="2" id="KW-0576">Peroxisome</keyword>
<comment type="caution">
    <text evidence="4">The sequence shown here is derived from an EMBL/GenBank/DDBJ whole genome shotgun (WGS) entry which is preliminary data.</text>
</comment>
<dbReference type="EMBL" id="JAKWFO010000004">
    <property type="protein sequence ID" value="KAI9637312.1"/>
    <property type="molecule type" value="Genomic_DNA"/>
</dbReference>
<evidence type="ECO:0000256" key="2">
    <source>
        <dbReference type="RuleBase" id="RU365003"/>
    </source>
</evidence>
<dbReference type="RefSeq" id="XP_052947089.1">
    <property type="nucleotide sequence ID" value="XM_053092334.1"/>
</dbReference>
<dbReference type="AlphaFoldDB" id="A0AA38HBX9"/>
<dbReference type="PANTHER" id="PTHR13299:SF0">
    <property type="entry name" value="PEROXISOMAL MEMBRANE PROTEIN PEX16"/>
    <property type="match status" value="1"/>
</dbReference>
<reference evidence="4" key="1">
    <citation type="journal article" date="2022" name="G3 (Bethesda)">
        <title>High quality genome of the basidiomycete yeast Dioszegia hungarica PDD-24b-2 isolated from cloud water.</title>
        <authorList>
            <person name="Jarrige D."/>
            <person name="Haridas S."/>
            <person name="Bleykasten-Grosshans C."/>
            <person name="Joly M."/>
            <person name="Nadalig T."/>
            <person name="Sancelme M."/>
            <person name="Vuilleumier S."/>
            <person name="Grigoriev I.V."/>
            <person name="Amato P."/>
            <person name="Bringel F."/>
        </authorList>
    </citation>
    <scope>NUCLEOTIDE SEQUENCE</scope>
    <source>
        <strain evidence="4">PDD-24b-2</strain>
    </source>
</reference>
<keyword evidence="2" id="KW-0962">Peroxisome biogenesis</keyword>
<evidence type="ECO:0000256" key="1">
    <source>
        <dbReference type="ARBA" id="ARBA00009505"/>
    </source>
</evidence>
<dbReference type="GO" id="GO:0007031">
    <property type="term" value="P:peroxisome organization"/>
    <property type="evidence" value="ECO:0007669"/>
    <property type="project" value="UniProtKB-KW"/>
</dbReference>
<evidence type="ECO:0000313" key="5">
    <source>
        <dbReference type="Proteomes" id="UP001164286"/>
    </source>
</evidence>
<dbReference type="InterPro" id="IPR013919">
    <property type="entry name" value="Pex16"/>
</dbReference>
<proteinExistence type="inferred from homology"/>
<dbReference type="Pfam" id="PF08610">
    <property type="entry name" value="Pex16"/>
    <property type="match status" value="1"/>
</dbReference>
<keyword evidence="5" id="KW-1185">Reference proteome</keyword>